<evidence type="ECO:0000313" key="1">
    <source>
        <dbReference type="EMBL" id="KKM68050.1"/>
    </source>
</evidence>
<proteinExistence type="predicted"/>
<feature type="non-terminal residue" evidence="1">
    <location>
        <position position="60"/>
    </location>
</feature>
<organism evidence="1">
    <name type="scientific">marine sediment metagenome</name>
    <dbReference type="NCBI Taxonomy" id="412755"/>
    <lineage>
        <taxon>unclassified sequences</taxon>
        <taxon>metagenomes</taxon>
        <taxon>ecological metagenomes</taxon>
    </lineage>
</organism>
<sequence length="60" mass="6410">MPRTALFSRKQSGGVFTIDDLAEHPREIYFVDSGAAAASDTAGFGKDPDSPFATWDFAIG</sequence>
<name>A0A0F9LUL1_9ZZZZ</name>
<gene>
    <name evidence="1" type="ORF">LCGC14_1464850</name>
</gene>
<dbReference type="EMBL" id="LAZR01010240">
    <property type="protein sequence ID" value="KKM68050.1"/>
    <property type="molecule type" value="Genomic_DNA"/>
</dbReference>
<accession>A0A0F9LUL1</accession>
<protein>
    <submittedName>
        <fullName evidence="1">Uncharacterized protein</fullName>
    </submittedName>
</protein>
<comment type="caution">
    <text evidence="1">The sequence shown here is derived from an EMBL/GenBank/DDBJ whole genome shotgun (WGS) entry which is preliminary data.</text>
</comment>
<dbReference type="AlphaFoldDB" id="A0A0F9LUL1"/>
<reference evidence="1" key="1">
    <citation type="journal article" date="2015" name="Nature">
        <title>Complex archaea that bridge the gap between prokaryotes and eukaryotes.</title>
        <authorList>
            <person name="Spang A."/>
            <person name="Saw J.H."/>
            <person name="Jorgensen S.L."/>
            <person name="Zaremba-Niedzwiedzka K."/>
            <person name="Martijn J."/>
            <person name="Lind A.E."/>
            <person name="van Eijk R."/>
            <person name="Schleper C."/>
            <person name="Guy L."/>
            <person name="Ettema T.J."/>
        </authorList>
    </citation>
    <scope>NUCLEOTIDE SEQUENCE</scope>
</reference>